<name>A0AAV6UMQ6_9ARAC</name>
<evidence type="ECO:0000256" key="1">
    <source>
        <dbReference type="SAM" id="MobiDB-lite"/>
    </source>
</evidence>
<dbReference type="AlphaFoldDB" id="A0AAV6UMQ6"/>
<feature type="region of interest" description="Disordered" evidence="1">
    <location>
        <begin position="51"/>
        <end position="99"/>
    </location>
</feature>
<gene>
    <name evidence="2" type="ORF">JTE90_029700</name>
</gene>
<proteinExistence type="predicted"/>
<sequence>MVTFLNKCLRHRSPHESLQLKPSADPTSFDAASGLLQDRVSVGPLCLRPDQPAVQGRAGEEAPVPLQVIQDVELQDDPQFRQESDRGRRGHSDSGECGDFLFRRRSRTVRDVTERQRIPVEHSKGVFDERIGTGLCQDTEG</sequence>
<dbReference type="Proteomes" id="UP000827092">
    <property type="component" value="Unassembled WGS sequence"/>
</dbReference>
<comment type="caution">
    <text evidence="2">The sequence shown here is derived from an EMBL/GenBank/DDBJ whole genome shotgun (WGS) entry which is preliminary data.</text>
</comment>
<organism evidence="2 3">
    <name type="scientific">Oedothorax gibbosus</name>
    <dbReference type="NCBI Taxonomy" id="931172"/>
    <lineage>
        <taxon>Eukaryota</taxon>
        <taxon>Metazoa</taxon>
        <taxon>Ecdysozoa</taxon>
        <taxon>Arthropoda</taxon>
        <taxon>Chelicerata</taxon>
        <taxon>Arachnida</taxon>
        <taxon>Araneae</taxon>
        <taxon>Araneomorphae</taxon>
        <taxon>Entelegynae</taxon>
        <taxon>Araneoidea</taxon>
        <taxon>Linyphiidae</taxon>
        <taxon>Erigoninae</taxon>
        <taxon>Oedothorax</taxon>
    </lineage>
</organism>
<evidence type="ECO:0000313" key="3">
    <source>
        <dbReference type="Proteomes" id="UP000827092"/>
    </source>
</evidence>
<protein>
    <submittedName>
        <fullName evidence="2">Uncharacterized protein</fullName>
    </submittedName>
</protein>
<reference evidence="2 3" key="1">
    <citation type="journal article" date="2022" name="Nat. Ecol. Evol.">
        <title>A masculinizing supergene underlies an exaggerated male reproductive morph in a spider.</title>
        <authorList>
            <person name="Hendrickx F."/>
            <person name="De Corte Z."/>
            <person name="Sonet G."/>
            <person name="Van Belleghem S.M."/>
            <person name="Kostlbacher S."/>
            <person name="Vangestel C."/>
        </authorList>
    </citation>
    <scope>NUCLEOTIDE SEQUENCE [LARGE SCALE GENOMIC DNA]</scope>
    <source>
        <strain evidence="2">W744_W776</strain>
    </source>
</reference>
<dbReference type="EMBL" id="JAFNEN010000348">
    <property type="protein sequence ID" value="KAG8185088.1"/>
    <property type="molecule type" value="Genomic_DNA"/>
</dbReference>
<keyword evidence="3" id="KW-1185">Reference proteome</keyword>
<evidence type="ECO:0000313" key="2">
    <source>
        <dbReference type="EMBL" id="KAG8185088.1"/>
    </source>
</evidence>
<accession>A0AAV6UMQ6</accession>
<feature type="compositionally biased region" description="Basic and acidic residues" evidence="1">
    <location>
        <begin position="78"/>
        <end position="94"/>
    </location>
</feature>